<name>A0A0C9MCZ1_9FUNG</name>
<dbReference type="AlphaFoldDB" id="A0A0C9MCZ1"/>
<dbReference type="EMBL" id="DF836291">
    <property type="protein sequence ID" value="GAN00757.1"/>
    <property type="molecule type" value="Genomic_DNA"/>
</dbReference>
<dbReference type="Proteomes" id="UP000053815">
    <property type="component" value="Unassembled WGS sequence"/>
</dbReference>
<sequence length="140" mass="15634">MNTTMDMNLNADGRNVMPETHILGDENNLPAQFVAAKRISMKNFMDKPNEFRNTVQDHCIKKGKPLVISDMNTLPGWDDGTFSLDQLKLYRGNESSSKKKSLQTHSEDFSEWNRIVVFASLSQAIGVKTTGTITHTKGSA</sequence>
<gene>
    <name evidence="1" type="ORF">MAM1_0002c00179</name>
</gene>
<organism evidence="1">
    <name type="scientific">Mucor ambiguus</name>
    <dbReference type="NCBI Taxonomy" id="91626"/>
    <lineage>
        <taxon>Eukaryota</taxon>
        <taxon>Fungi</taxon>
        <taxon>Fungi incertae sedis</taxon>
        <taxon>Mucoromycota</taxon>
        <taxon>Mucoromycotina</taxon>
        <taxon>Mucoromycetes</taxon>
        <taxon>Mucorales</taxon>
        <taxon>Mucorineae</taxon>
        <taxon>Mucoraceae</taxon>
        <taxon>Mucor</taxon>
    </lineage>
</organism>
<reference evidence="1" key="1">
    <citation type="submission" date="2014-09" db="EMBL/GenBank/DDBJ databases">
        <title>Draft genome sequence of an oleaginous Mucoromycotina fungus Mucor ambiguus NBRC6742.</title>
        <authorList>
            <person name="Takeda I."/>
            <person name="Yamane N."/>
            <person name="Morita T."/>
            <person name="Tamano K."/>
            <person name="Machida M."/>
            <person name="Baker S."/>
            <person name="Koike H."/>
        </authorList>
    </citation>
    <scope>NUCLEOTIDE SEQUENCE</scope>
    <source>
        <strain evidence="1">NBRC 6742</strain>
    </source>
</reference>
<protein>
    <submittedName>
        <fullName evidence="1">Uncharacterized protein</fullName>
    </submittedName>
</protein>
<evidence type="ECO:0000313" key="1">
    <source>
        <dbReference type="EMBL" id="GAN00757.1"/>
    </source>
</evidence>
<evidence type="ECO:0000313" key="2">
    <source>
        <dbReference type="Proteomes" id="UP000053815"/>
    </source>
</evidence>
<proteinExistence type="predicted"/>
<accession>A0A0C9MCZ1</accession>
<keyword evidence="2" id="KW-1185">Reference proteome</keyword>